<dbReference type="AlphaFoldDB" id="A0A835N307"/>
<reference evidence="2 3" key="1">
    <citation type="submission" date="2020-10" db="EMBL/GenBank/DDBJ databases">
        <title>Plant Genome Project.</title>
        <authorList>
            <person name="Zhang R.-G."/>
        </authorList>
    </citation>
    <scope>NUCLEOTIDE SEQUENCE [LARGE SCALE GENOMIC DNA]</scope>
    <source>
        <strain evidence="2">FAFU-HL-1</strain>
        <tissue evidence="2">Leaf</tissue>
    </source>
</reference>
<evidence type="ECO:0000256" key="1">
    <source>
        <dbReference type="SAM" id="MobiDB-lite"/>
    </source>
</evidence>
<gene>
    <name evidence="2" type="ORF">SADUNF_Sadunf06G0125900</name>
</gene>
<dbReference type="Proteomes" id="UP000657918">
    <property type="component" value="Unassembled WGS sequence"/>
</dbReference>
<name>A0A835N307_9ROSI</name>
<keyword evidence="3" id="KW-1185">Reference proteome</keyword>
<comment type="caution">
    <text evidence="2">The sequence shown here is derived from an EMBL/GenBank/DDBJ whole genome shotgun (WGS) entry which is preliminary data.</text>
</comment>
<evidence type="ECO:0000313" key="3">
    <source>
        <dbReference type="Proteomes" id="UP000657918"/>
    </source>
</evidence>
<accession>A0A835N307</accession>
<protein>
    <submittedName>
        <fullName evidence="2">Uncharacterized protein</fullName>
    </submittedName>
</protein>
<sequence>MKRAIQEAFRSTMSDQITKAKEFLRSIKNEKAEINMLLTCFISMKYKSKENEEERLKQDKMESFHLTFTFKDKGGKRKNNNEVASVDTSSVEEVRLGLDKGVDSGSGKGTGEQGSKSIMYGVDHD</sequence>
<dbReference type="EMBL" id="JADGMS010000006">
    <property type="protein sequence ID" value="KAF9680483.1"/>
    <property type="molecule type" value="Genomic_DNA"/>
</dbReference>
<evidence type="ECO:0000313" key="2">
    <source>
        <dbReference type="EMBL" id="KAF9680483.1"/>
    </source>
</evidence>
<proteinExistence type="predicted"/>
<feature type="region of interest" description="Disordered" evidence="1">
    <location>
        <begin position="97"/>
        <end position="125"/>
    </location>
</feature>
<organism evidence="2 3">
    <name type="scientific">Salix dunnii</name>
    <dbReference type="NCBI Taxonomy" id="1413687"/>
    <lineage>
        <taxon>Eukaryota</taxon>
        <taxon>Viridiplantae</taxon>
        <taxon>Streptophyta</taxon>
        <taxon>Embryophyta</taxon>
        <taxon>Tracheophyta</taxon>
        <taxon>Spermatophyta</taxon>
        <taxon>Magnoliopsida</taxon>
        <taxon>eudicotyledons</taxon>
        <taxon>Gunneridae</taxon>
        <taxon>Pentapetalae</taxon>
        <taxon>rosids</taxon>
        <taxon>fabids</taxon>
        <taxon>Malpighiales</taxon>
        <taxon>Salicaceae</taxon>
        <taxon>Saliceae</taxon>
        <taxon>Salix</taxon>
    </lineage>
</organism>
<dbReference type="OrthoDB" id="1831930at2759"/>